<gene>
    <name evidence="4" type="ORF">PACLA_8A040059</name>
</gene>
<dbReference type="Proteomes" id="UP001152795">
    <property type="component" value="Unassembled WGS sequence"/>
</dbReference>
<reference evidence="4" key="1">
    <citation type="submission" date="2020-04" db="EMBL/GenBank/DDBJ databases">
        <authorList>
            <person name="Alioto T."/>
            <person name="Alioto T."/>
            <person name="Gomez Garrido J."/>
        </authorList>
    </citation>
    <scope>NUCLEOTIDE SEQUENCE</scope>
    <source>
        <strain evidence="4">A484AB</strain>
    </source>
</reference>
<evidence type="ECO:0008006" key="6">
    <source>
        <dbReference type="Google" id="ProtNLM"/>
    </source>
</evidence>
<comment type="caution">
    <text evidence="4">The sequence shown here is derived from an EMBL/GenBank/DDBJ whole genome shotgun (WGS) entry which is preliminary data.</text>
</comment>
<protein>
    <recommendedName>
        <fullName evidence="6">Reverse transcriptase Ty1/copia-type domain-containing protein</fullName>
    </recommendedName>
</protein>
<feature type="domain" description="Reverse transcriptase Ty1/copia-type" evidence="2">
    <location>
        <begin position="442"/>
        <end position="543"/>
    </location>
</feature>
<evidence type="ECO:0000259" key="2">
    <source>
        <dbReference type="Pfam" id="PF07727"/>
    </source>
</evidence>
<proteinExistence type="predicted"/>
<feature type="domain" description="Retrovirus-related Pol polyprotein from transposon TNT 1-94-like beta-barrel" evidence="3">
    <location>
        <begin position="148"/>
        <end position="229"/>
    </location>
</feature>
<dbReference type="Pfam" id="PF07727">
    <property type="entry name" value="RVT_2"/>
    <property type="match status" value="2"/>
</dbReference>
<accession>A0A7D9ESK4</accession>
<name>A0A7D9ESK4_PARCT</name>
<feature type="compositionally biased region" description="Basic and acidic residues" evidence="1">
    <location>
        <begin position="106"/>
        <end position="125"/>
    </location>
</feature>
<keyword evidence="5" id="KW-1185">Reference proteome</keyword>
<feature type="non-terminal residue" evidence="4">
    <location>
        <position position="1"/>
    </location>
</feature>
<dbReference type="OrthoDB" id="10059408at2759"/>
<dbReference type="InterPro" id="IPR013103">
    <property type="entry name" value="RVT_2"/>
</dbReference>
<dbReference type="InterPro" id="IPR054722">
    <property type="entry name" value="PolX-like_BBD"/>
</dbReference>
<evidence type="ECO:0000259" key="3">
    <source>
        <dbReference type="Pfam" id="PF22936"/>
    </source>
</evidence>
<dbReference type="AlphaFoldDB" id="A0A7D9ESK4"/>
<evidence type="ECO:0000256" key="1">
    <source>
        <dbReference type="SAM" id="MobiDB-lite"/>
    </source>
</evidence>
<evidence type="ECO:0000313" key="5">
    <source>
        <dbReference type="Proteomes" id="UP001152795"/>
    </source>
</evidence>
<dbReference type="EMBL" id="CACRXK020009499">
    <property type="protein sequence ID" value="CAB4017328.1"/>
    <property type="molecule type" value="Genomic_DNA"/>
</dbReference>
<feature type="region of interest" description="Disordered" evidence="1">
    <location>
        <begin position="106"/>
        <end position="138"/>
    </location>
</feature>
<feature type="non-terminal residue" evidence="4">
    <location>
        <position position="643"/>
    </location>
</feature>
<sequence length="643" mass="73305">GWQTAAPQNPTGYGPRRGLVFNGDESKYELWEVKFLALTRIQKLYDVFVPSADERELDEARNETAFAELVQCLDDRILSLIKREARDDGRKSLTVLREYYHGLQKQKDGKDAAKTANEPKKEDNNGHSFTFTLKDPNDRRNMDNENLLVDTGATSHIINDSSKFINFDENFDSSTHFMELADGSKSNVVLGKGNAKVKLFDVKGNMHDVMLYNALYIPSYNQNIFSVSAEVGRGGSVNLGKQVSKYTTEEGNVFEIRQKGRLYYLNSVSSSSNNASSIEECNYGDIRKLEQVVKGMKTTDHKEPECETGMNMVYFLKQKSDTTEATEKYIADVAPYEKIKRLRSDNGVEQYEHDQLISNRERGENTDKPEAKMPNINEEQNTQEFETEQVGDDKNIHEQHKQDIYAERLANISVSYKQAVDAPDANRWQEAMNTEMKALTDNETFELVPHHKDRQVVGAKWVCTVKTNQNGEEKYKARFVAKGYSQGQDVDYKETFAPTARMSSVRALLQRTVQNNMTVHQMDVKTAYLNASIDQVIYIEQPEDPCLYVRSIDDERCVVIIIWVDDIIIAATNSDLLNSVKDSLSNRFKMTDLGELKWFLDWGASIEDRRSVTGYNFQLTQDGPMISWKSRKQPTVALSTCEA</sequence>
<evidence type="ECO:0000313" key="4">
    <source>
        <dbReference type="EMBL" id="CAB4017328.1"/>
    </source>
</evidence>
<feature type="domain" description="Reverse transcriptase Ty1/copia-type" evidence="2">
    <location>
        <begin position="547"/>
        <end position="601"/>
    </location>
</feature>
<dbReference type="Pfam" id="PF22936">
    <property type="entry name" value="Pol_BBD"/>
    <property type="match status" value="1"/>
</dbReference>
<organism evidence="4 5">
    <name type="scientific">Paramuricea clavata</name>
    <name type="common">Red gorgonian</name>
    <name type="synonym">Violescent sea-whip</name>
    <dbReference type="NCBI Taxonomy" id="317549"/>
    <lineage>
        <taxon>Eukaryota</taxon>
        <taxon>Metazoa</taxon>
        <taxon>Cnidaria</taxon>
        <taxon>Anthozoa</taxon>
        <taxon>Octocorallia</taxon>
        <taxon>Malacalcyonacea</taxon>
        <taxon>Plexauridae</taxon>
        <taxon>Paramuricea</taxon>
    </lineage>
</organism>